<organism evidence="7 8">
    <name type="scientific">Paracoccus solventivorans</name>
    <dbReference type="NCBI Taxonomy" id="53463"/>
    <lineage>
        <taxon>Bacteria</taxon>
        <taxon>Pseudomonadati</taxon>
        <taxon>Pseudomonadota</taxon>
        <taxon>Alphaproteobacteria</taxon>
        <taxon>Rhodobacterales</taxon>
        <taxon>Paracoccaceae</taxon>
        <taxon>Paracoccus</taxon>
    </lineage>
</organism>
<dbReference type="PANTHER" id="PTHR42794">
    <property type="entry name" value="HEMIN IMPORT ATP-BINDING PROTEIN HMUV"/>
    <property type="match status" value="1"/>
</dbReference>
<sequence length="267" mass="27917">MSVVAQRIGFRRNGRDILTDAGLVAAAGEVTAIIGANGSGKTTLMRHLTGEIAPESGAVRLNGHDLTRLPPAALARIRGVLPQASVLSFPFTVAEVVAIGAEAAIRPDPSRIPAALARVDLAGYGARMYQQLSGGEQARVQFARVLAQVWEPVTDEGPAWLFLDEPVSSLDIAHQLWVMREGRAFARAGGGVVVVLHDLNLTAMFADRVVLMSRGRVLAAGSPAEVMTTEILSLAYGCRIAVGEAPPSGLFVLPQAADGWDAAAAGP</sequence>
<protein>
    <submittedName>
        <fullName evidence="7">Heme ABC transporter ATP-binding protein</fullName>
    </submittedName>
</protein>
<dbReference type="InterPro" id="IPR027417">
    <property type="entry name" value="P-loop_NTPase"/>
</dbReference>
<dbReference type="PROSITE" id="PS00211">
    <property type="entry name" value="ABC_TRANSPORTER_1"/>
    <property type="match status" value="1"/>
</dbReference>
<keyword evidence="3 7" id="KW-0067">ATP-binding</keyword>
<dbReference type="PROSITE" id="PS50893">
    <property type="entry name" value="ABC_TRANSPORTER_2"/>
    <property type="match status" value="1"/>
</dbReference>
<feature type="domain" description="ABC transporter" evidence="6">
    <location>
        <begin position="3"/>
        <end position="239"/>
    </location>
</feature>
<dbReference type="RefSeq" id="WP_303729133.1">
    <property type="nucleotide sequence ID" value="NZ_DULP01000034.1"/>
</dbReference>
<keyword evidence="1" id="KW-0813">Transport</keyword>
<evidence type="ECO:0000256" key="3">
    <source>
        <dbReference type="ARBA" id="ARBA00022840"/>
    </source>
</evidence>
<evidence type="ECO:0000256" key="1">
    <source>
        <dbReference type="ARBA" id="ARBA00022448"/>
    </source>
</evidence>
<dbReference type="SUPFAM" id="SSF52540">
    <property type="entry name" value="P-loop containing nucleoside triphosphate hydrolases"/>
    <property type="match status" value="1"/>
</dbReference>
<dbReference type="CDD" id="cd03214">
    <property type="entry name" value="ABC_Iron-Siderophores_B12_Hemin"/>
    <property type="match status" value="1"/>
</dbReference>
<reference evidence="7 8" key="1">
    <citation type="journal article" date="2020" name="Biotechnol. Biofuels">
        <title>New insights from the biogas microbiome by comprehensive genome-resolved metagenomics of nearly 1600 species originating from multiple anaerobic digesters.</title>
        <authorList>
            <person name="Campanaro S."/>
            <person name="Treu L."/>
            <person name="Rodriguez-R L.M."/>
            <person name="Kovalovszki A."/>
            <person name="Ziels R.M."/>
            <person name="Maus I."/>
            <person name="Zhu X."/>
            <person name="Kougias P.G."/>
            <person name="Basile A."/>
            <person name="Luo G."/>
            <person name="Schluter A."/>
            <person name="Konstantinidis K.T."/>
            <person name="Angelidaki I."/>
        </authorList>
    </citation>
    <scope>NUCLEOTIDE SEQUENCE [LARGE SCALE GENOMIC DNA]</scope>
    <source>
        <strain evidence="7">AS04akNAM_125</strain>
    </source>
</reference>
<evidence type="ECO:0000256" key="2">
    <source>
        <dbReference type="ARBA" id="ARBA00022741"/>
    </source>
</evidence>
<dbReference type="NCBIfam" id="NF010068">
    <property type="entry name" value="PRK13548.1"/>
    <property type="match status" value="1"/>
</dbReference>
<dbReference type="GO" id="GO:0005524">
    <property type="term" value="F:ATP binding"/>
    <property type="evidence" value="ECO:0007669"/>
    <property type="project" value="UniProtKB-KW"/>
</dbReference>
<dbReference type="InterPro" id="IPR003593">
    <property type="entry name" value="AAA+_ATPase"/>
</dbReference>
<keyword evidence="4" id="KW-1278">Translocase</keyword>
<comment type="function">
    <text evidence="5">Part of the ABC transporter complex HmuTUV involved in hemin import. Responsible for energy coupling to the transport system.</text>
</comment>
<evidence type="ECO:0000256" key="5">
    <source>
        <dbReference type="ARBA" id="ARBA00037066"/>
    </source>
</evidence>
<evidence type="ECO:0000259" key="6">
    <source>
        <dbReference type="PROSITE" id="PS50893"/>
    </source>
</evidence>
<dbReference type="Proteomes" id="UP000580830">
    <property type="component" value="Unassembled WGS sequence"/>
</dbReference>
<dbReference type="Gene3D" id="3.40.50.300">
    <property type="entry name" value="P-loop containing nucleotide triphosphate hydrolases"/>
    <property type="match status" value="1"/>
</dbReference>
<dbReference type="GO" id="GO:0016887">
    <property type="term" value="F:ATP hydrolysis activity"/>
    <property type="evidence" value="ECO:0007669"/>
    <property type="project" value="InterPro"/>
</dbReference>
<comment type="caution">
    <text evidence="7">The sequence shown here is derived from an EMBL/GenBank/DDBJ whole genome shotgun (WGS) entry which is preliminary data.</text>
</comment>
<evidence type="ECO:0000256" key="4">
    <source>
        <dbReference type="ARBA" id="ARBA00022967"/>
    </source>
</evidence>
<dbReference type="AlphaFoldDB" id="A0A832PK50"/>
<dbReference type="InterPro" id="IPR017871">
    <property type="entry name" value="ABC_transporter-like_CS"/>
</dbReference>
<dbReference type="InterPro" id="IPR003439">
    <property type="entry name" value="ABC_transporter-like_ATP-bd"/>
</dbReference>
<dbReference type="Pfam" id="PF00005">
    <property type="entry name" value="ABC_tran"/>
    <property type="match status" value="1"/>
</dbReference>
<accession>A0A832PK50</accession>
<dbReference type="SMART" id="SM00382">
    <property type="entry name" value="AAA"/>
    <property type="match status" value="1"/>
</dbReference>
<keyword evidence="2" id="KW-0547">Nucleotide-binding</keyword>
<evidence type="ECO:0000313" key="8">
    <source>
        <dbReference type="Proteomes" id="UP000580830"/>
    </source>
</evidence>
<dbReference type="EMBL" id="DULP01000034">
    <property type="protein sequence ID" value="HHW32989.1"/>
    <property type="molecule type" value="Genomic_DNA"/>
</dbReference>
<dbReference type="PANTHER" id="PTHR42794:SF1">
    <property type="entry name" value="HEMIN IMPORT ATP-BINDING PROTEIN HMUV"/>
    <property type="match status" value="1"/>
</dbReference>
<gene>
    <name evidence="7" type="ORF">GXX24_02430</name>
</gene>
<name>A0A832PK50_9RHOB</name>
<evidence type="ECO:0000313" key="7">
    <source>
        <dbReference type="EMBL" id="HHW32989.1"/>
    </source>
</evidence>
<proteinExistence type="predicted"/>